<gene>
    <name evidence="1" type="ORF">Leucomu_07235</name>
</gene>
<dbReference type="Proteomes" id="UP000285768">
    <property type="component" value="Chromosome"/>
</dbReference>
<sequence length="182" mass="19844">MTASAPPLLPRFDRWPPAVRSAERLRGSLVGCGPGVRGAGWPDTPRVRATALGPWLTPDRVAVRLTAAWVWGACRDPGRPLEFSTLGGRRPPLRRRGPDLALHQFVYPDEALHVFDPGLRVTGPAQTVCDLLRTPGAFEPRRRVAVRLLLPLVAGGADEIRARLVNGRAQYRCVALGRLDAV</sequence>
<protein>
    <recommendedName>
        <fullName evidence="3">DUF4166 domain-containing protein</fullName>
    </recommendedName>
</protein>
<proteinExistence type="predicted"/>
<evidence type="ECO:0000313" key="2">
    <source>
        <dbReference type="Proteomes" id="UP000285768"/>
    </source>
</evidence>
<keyword evidence="2" id="KW-1185">Reference proteome</keyword>
<name>A0ABX5QF95_9MICO</name>
<organism evidence="1 2">
    <name type="scientific">Leucobacter muris</name>
    <dbReference type="NCBI Taxonomy" id="1935379"/>
    <lineage>
        <taxon>Bacteria</taxon>
        <taxon>Bacillati</taxon>
        <taxon>Actinomycetota</taxon>
        <taxon>Actinomycetes</taxon>
        <taxon>Micrococcales</taxon>
        <taxon>Microbacteriaceae</taxon>
        <taxon>Leucobacter</taxon>
    </lineage>
</organism>
<reference evidence="1 2" key="1">
    <citation type="submission" date="2019-01" db="EMBL/GenBank/DDBJ databases">
        <title>Leucobacter muris sp. nov. isolated from the nose of a laboratory mouse.</title>
        <authorList>
            <person name="Benga L."/>
            <person name="Sproeer C."/>
            <person name="Schumann P."/>
            <person name="Verbarg S."/>
            <person name="Bunk B."/>
            <person name="Engelhardt E."/>
            <person name="Benten P.M."/>
            <person name="Sager M."/>
        </authorList>
    </citation>
    <scope>NUCLEOTIDE SEQUENCE [LARGE SCALE GENOMIC DNA]</scope>
    <source>
        <strain evidence="1 2">DSM 101948</strain>
    </source>
</reference>
<dbReference type="EMBL" id="CP035037">
    <property type="protein sequence ID" value="QAB17737.1"/>
    <property type="molecule type" value="Genomic_DNA"/>
</dbReference>
<evidence type="ECO:0008006" key="3">
    <source>
        <dbReference type="Google" id="ProtNLM"/>
    </source>
</evidence>
<dbReference type="RefSeq" id="WP_128386802.1">
    <property type="nucleotide sequence ID" value="NZ_CP035037.1"/>
</dbReference>
<evidence type="ECO:0000313" key="1">
    <source>
        <dbReference type="EMBL" id="QAB17737.1"/>
    </source>
</evidence>
<accession>A0ABX5QF95</accession>